<evidence type="ECO:0000313" key="3">
    <source>
        <dbReference type="Proteomes" id="UP001500839"/>
    </source>
</evidence>
<dbReference type="EMBL" id="BAABKQ010000001">
    <property type="protein sequence ID" value="GAA4813938.1"/>
    <property type="molecule type" value="Genomic_DNA"/>
</dbReference>
<comment type="caution">
    <text evidence="2">The sequence shown here is derived from an EMBL/GenBank/DDBJ whole genome shotgun (WGS) entry which is preliminary data.</text>
</comment>
<dbReference type="RefSeq" id="WP_200174981.1">
    <property type="nucleotide sequence ID" value="NZ_BAABKQ010000001.1"/>
</dbReference>
<protein>
    <submittedName>
        <fullName evidence="2">SCO1664 family protein</fullName>
    </submittedName>
</protein>
<dbReference type="InterPro" id="IPR022292">
    <property type="entry name" value="CHP03843"/>
</dbReference>
<keyword evidence="3" id="KW-1185">Reference proteome</keyword>
<dbReference type="NCBIfam" id="TIGR03843">
    <property type="entry name" value="SCO1664 family protein"/>
    <property type="match status" value="1"/>
</dbReference>
<dbReference type="Proteomes" id="UP001500839">
    <property type="component" value="Unassembled WGS sequence"/>
</dbReference>
<reference evidence="3" key="1">
    <citation type="journal article" date="2019" name="Int. J. Syst. Evol. Microbiol.">
        <title>The Global Catalogue of Microorganisms (GCM) 10K type strain sequencing project: providing services to taxonomists for standard genome sequencing and annotation.</title>
        <authorList>
            <consortium name="The Broad Institute Genomics Platform"/>
            <consortium name="The Broad Institute Genome Sequencing Center for Infectious Disease"/>
            <person name="Wu L."/>
            <person name="Ma J."/>
        </authorList>
    </citation>
    <scope>NUCLEOTIDE SEQUENCE [LARGE SCALE GENOMIC DNA]</scope>
    <source>
        <strain evidence="3">JCM 18542</strain>
    </source>
</reference>
<accession>A0ABP9CQH3</accession>
<gene>
    <name evidence="2" type="ORF">GCM10023353_18790</name>
</gene>
<sequence>MTVPAPRDAAHPGDALSADGESAHAAPAHADPADADPALLGAAPIEVIGRLTTASNATFLCRLGGPGREARCVYKPVLGERPLWDFPDGTLAEREYASYLISAALGWGIVPRTVLRGGPHGWGMVQEWIEAPPAQADVGSEVEGSAVEGSAVGGSAVESSAAGGSVIEDSTTDLVDLFPADAVPAGHLPVFAAEDMTGRQVVLAHADDERLQRIAVLDVVLNNPDRKAGHILCAPGGRLRGVDHGICLHSEPKLRTVLWGWAHRPIPAGLLADVAVLGDDLRRRSTPLADALDALLTTAEVDALARRIERLVESRVHPGPTAARAIPWPPF</sequence>
<feature type="compositionally biased region" description="Low complexity" evidence="1">
    <location>
        <begin position="17"/>
        <end position="32"/>
    </location>
</feature>
<name>A0ABP9CQH3_9ACTN</name>
<evidence type="ECO:0000313" key="2">
    <source>
        <dbReference type="EMBL" id="GAA4813938.1"/>
    </source>
</evidence>
<evidence type="ECO:0000256" key="1">
    <source>
        <dbReference type="SAM" id="MobiDB-lite"/>
    </source>
</evidence>
<feature type="region of interest" description="Disordered" evidence="1">
    <location>
        <begin position="1"/>
        <end position="32"/>
    </location>
</feature>
<proteinExistence type="predicted"/>
<organism evidence="2 3">
    <name type="scientific">Tomitella cavernea</name>
    <dbReference type="NCBI Taxonomy" id="1387982"/>
    <lineage>
        <taxon>Bacteria</taxon>
        <taxon>Bacillati</taxon>
        <taxon>Actinomycetota</taxon>
        <taxon>Actinomycetes</taxon>
        <taxon>Mycobacteriales</taxon>
        <taxon>Tomitella</taxon>
    </lineage>
</organism>